<feature type="signal peptide" evidence="2">
    <location>
        <begin position="1"/>
        <end position="22"/>
    </location>
</feature>
<feature type="compositionally biased region" description="Gly residues" evidence="1">
    <location>
        <begin position="137"/>
        <end position="150"/>
    </location>
</feature>
<name>A0A831LVK8_9BACT</name>
<keyword evidence="2" id="KW-0732">Signal</keyword>
<evidence type="ECO:0000256" key="2">
    <source>
        <dbReference type="SAM" id="SignalP"/>
    </source>
</evidence>
<accession>A0A831LVK8</accession>
<evidence type="ECO:0008006" key="4">
    <source>
        <dbReference type="Google" id="ProtNLM"/>
    </source>
</evidence>
<organism evidence="3">
    <name type="scientific">Mariniphaga anaerophila</name>
    <dbReference type="NCBI Taxonomy" id="1484053"/>
    <lineage>
        <taxon>Bacteria</taxon>
        <taxon>Pseudomonadati</taxon>
        <taxon>Bacteroidota</taxon>
        <taxon>Bacteroidia</taxon>
        <taxon>Marinilabiliales</taxon>
        <taxon>Prolixibacteraceae</taxon>
        <taxon>Mariniphaga</taxon>
    </lineage>
</organism>
<proteinExistence type="predicted"/>
<feature type="region of interest" description="Disordered" evidence="1">
    <location>
        <begin position="127"/>
        <end position="150"/>
    </location>
</feature>
<reference evidence="3" key="1">
    <citation type="journal article" date="2020" name="mSystems">
        <title>Genome- and Community-Level Interaction Insights into Carbon Utilization and Element Cycling Functions of Hydrothermarchaeota in Hydrothermal Sediment.</title>
        <authorList>
            <person name="Zhou Z."/>
            <person name="Liu Y."/>
            <person name="Xu W."/>
            <person name="Pan J."/>
            <person name="Luo Z.H."/>
            <person name="Li M."/>
        </authorList>
    </citation>
    <scope>NUCLEOTIDE SEQUENCE [LARGE SCALE GENOMIC DNA]</scope>
    <source>
        <strain evidence="3">SpSt-1217</strain>
    </source>
</reference>
<dbReference type="Proteomes" id="UP000886047">
    <property type="component" value="Unassembled WGS sequence"/>
</dbReference>
<sequence>MKTGKFAIALIALMLGTSMIYAQGRRNFNRPGYGYGYGPGTCLTVLSDLTEDQKAKITALETAHQETMAELRVKQRSTYEPIEKNEIRGEMLKKVQAHRNEVKSLLTEEQQKQYDLLQARNNCGGRGFAPGRRGNRGPAGYGGRGYRGGW</sequence>
<protein>
    <recommendedName>
        <fullName evidence="4">Periplasmic heavy metal sensor</fullName>
    </recommendedName>
</protein>
<dbReference type="GO" id="GO:0042597">
    <property type="term" value="C:periplasmic space"/>
    <property type="evidence" value="ECO:0007669"/>
    <property type="project" value="InterPro"/>
</dbReference>
<gene>
    <name evidence="3" type="ORF">ENN90_10590</name>
</gene>
<evidence type="ECO:0000313" key="3">
    <source>
        <dbReference type="EMBL" id="HDR52045.1"/>
    </source>
</evidence>
<dbReference type="EMBL" id="DSDK01000578">
    <property type="protein sequence ID" value="HDR52045.1"/>
    <property type="molecule type" value="Genomic_DNA"/>
</dbReference>
<feature type="chain" id="PRO_5032527256" description="Periplasmic heavy metal sensor" evidence="2">
    <location>
        <begin position="23"/>
        <end position="150"/>
    </location>
</feature>
<evidence type="ECO:0000256" key="1">
    <source>
        <dbReference type="SAM" id="MobiDB-lite"/>
    </source>
</evidence>
<dbReference type="AlphaFoldDB" id="A0A831LVK8"/>
<comment type="caution">
    <text evidence="3">The sequence shown here is derived from an EMBL/GenBank/DDBJ whole genome shotgun (WGS) entry which is preliminary data.</text>
</comment>